<accession>A0A4Y1RUC5</accession>
<dbReference type="EMBL" id="AP019303">
    <property type="protein sequence ID" value="BBH07959.1"/>
    <property type="molecule type" value="Genomic_DNA"/>
</dbReference>
<sequence>MATKPLTTETIALTEKKMDMTLDDIIKMSKVAPKGKKQQRRASNKAQNFVKGAAQDKPAKLLRFMDARSSIRQRRSNFQGNQFPIAAEAARKAAVAPLRNRAFNRNRLTLQIRINNVYDLGGNIGEFFSFVMSHRFLLTDTYTFLLFVSWGIYCLLNGWLSLLCFKVQWVGIKVDNCTTKHQLQITKEQTKQQLCFSGWKLCPVVCFVVYKWLENHNLSFNRSSSGFHSRCVCLLKLGSEIPWGRHFTHLTNGMVGAPILQRRAGNVGYGTKLPLPQQQQQQLRQQENALPKQRPQTLDLLFANMKEQRMRAQPRQNNAVPRNIRGVQQRPPWRRGGRFGN</sequence>
<dbReference type="PANTHER" id="PTHR36048">
    <property type="entry name" value="RIBOSOME MATURATION FACTOR"/>
    <property type="match status" value="1"/>
</dbReference>
<reference evidence="3" key="1">
    <citation type="journal article" date="2019" name="Science">
        <title>Mutation of a bHLH transcription factor allowed almond domestication.</title>
        <authorList>
            <person name="Sanchez-Perez R."/>
            <person name="Pavan S."/>
            <person name="Mazzeo R."/>
            <person name="Moldovan C."/>
            <person name="Aiese Cigliano R."/>
            <person name="Del Cueto J."/>
            <person name="Ricciardi F."/>
            <person name="Lotti C."/>
            <person name="Ricciardi L."/>
            <person name="Dicenta F."/>
            <person name="Lopez-Marques R.L."/>
            <person name="Lindberg Moller B."/>
        </authorList>
    </citation>
    <scope>NUCLEOTIDE SEQUENCE</scope>
</reference>
<evidence type="ECO:0000256" key="2">
    <source>
        <dbReference type="SAM" id="Phobius"/>
    </source>
</evidence>
<gene>
    <name evidence="3" type="ORF">Prudu_020021</name>
</gene>
<name>A0A4Y1RUC5_PRUDU</name>
<evidence type="ECO:0000256" key="1">
    <source>
        <dbReference type="SAM" id="MobiDB-lite"/>
    </source>
</evidence>
<feature type="region of interest" description="Disordered" evidence="1">
    <location>
        <begin position="311"/>
        <end position="341"/>
    </location>
</feature>
<dbReference type="AlphaFoldDB" id="A0A4Y1RUC5"/>
<protein>
    <submittedName>
        <fullName evidence="3">Uncharacterized protein</fullName>
    </submittedName>
</protein>
<proteinExistence type="predicted"/>
<organism evidence="3">
    <name type="scientific">Prunus dulcis</name>
    <name type="common">Almond</name>
    <name type="synonym">Amygdalus dulcis</name>
    <dbReference type="NCBI Taxonomy" id="3755"/>
    <lineage>
        <taxon>Eukaryota</taxon>
        <taxon>Viridiplantae</taxon>
        <taxon>Streptophyta</taxon>
        <taxon>Embryophyta</taxon>
        <taxon>Tracheophyta</taxon>
        <taxon>Spermatophyta</taxon>
        <taxon>Magnoliopsida</taxon>
        <taxon>eudicotyledons</taxon>
        <taxon>Gunneridae</taxon>
        <taxon>Pentapetalae</taxon>
        <taxon>rosids</taxon>
        <taxon>fabids</taxon>
        <taxon>Rosales</taxon>
        <taxon>Rosaceae</taxon>
        <taxon>Amygdaloideae</taxon>
        <taxon>Amygdaleae</taxon>
        <taxon>Prunus</taxon>
    </lineage>
</organism>
<keyword evidence="2" id="KW-0812">Transmembrane</keyword>
<feature type="transmembrane region" description="Helical" evidence="2">
    <location>
        <begin position="142"/>
        <end position="160"/>
    </location>
</feature>
<feature type="compositionally biased region" description="Basic residues" evidence="1">
    <location>
        <begin position="332"/>
        <end position="341"/>
    </location>
</feature>
<dbReference type="PANTHER" id="PTHR36048:SF1">
    <property type="entry name" value="RIBOSOME MATURATION FACTOR"/>
    <property type="match status" value="1"/>
</dbReference>
<keyword evidence="2" id="KW-0472">Membrane</keyword>
<keyword evidence="2" id="KW-1133">Transmembrane helix</keyword>
<evidence type="ECO:0000313" key="3">
    <source>
        <dbReference type="EMBL" id="BBH07959.1"/>
    </source>
</evidence>